<reference evidence="6" key="1">
    <citation type="journal article" date="2020" name="mSystems">
        <title>Genome- and Community-Level Interaction Insights into Carbon Utilization and Element Cycling Functions of Hydrothermarchaeota in Hydrothermal Sediment.</title>
        <authorList>
            <person name="Zhou Z."/>
            <person name="Liu Y."/>
            <person name="Xu W."/>
            <person name="Pan J."/>
            <person name="Luo Z.H."/>
            <person name="Li M."/>
        </authorList>
    </citation>
    <scope>NUCLEOTIDE SEQUENCE [LARGE SCALE GENOMIC DNA]</scope>
    <source>
        <strain evidence="6">SpSt-222</strain>
    </source>
</reference>
<evidence type="ECO:0000256" key="2">
    <source>
        <dbReference type="ARBA" id="ARBA00022475"/>
    </source>
</evidence>
<dbReference type="Gene3D" id="2.60.40.420">
    <property type="entry name" value="Cupredoxins - blue copper proteins"/>
    <property type="match status" value="1"/>
</dbReference>
<dbReference type="GO" id="GO:0005886">
    <property type="term" value="C:plasma membrane"/>
    <property type="evidence" value="ECO:0007669"/>
    <property type="project" value="UniProtKB-SubCell"/>
</dbReference>
<evidence type="ECO:0000313" key="6">
    <source>
        <dbReference type="EMBL" id="HEF64135.1"/>
    </source>
</evidence>
<protein>
    <submittedName>
        <fullName evidence="6">4Fe-4S ferredoxin</fullName>
    </submittedName>
</protein>
<dbReference type="InterPro" id="IPR008972">
    <property type="entry name" value="Cupredoxin"/>
</dbReference>
<dbReference type="EMBL" id="DSJL01000001">
    <property type="protein sequence ID" value="HEF64135.1"/>
    <property type="molecule type" value="Genomic_DNA"/>
</dbReference>
<name>A0A7C1JX19_THERO</name>
<organism evidence="6">
    <name type="scientific">Thermomicrobium roseum</name>
    <dbReference type="NCBI Taxonomy" id="500"/>
    <lineage>
        <taxon>Bacteria</taxon>
        <taxon>Pseudomonadati</taxon>
        <taxon>Thermomicrobiota</taxon>
        <taxon>Thermomicrobia</taxon>
        <taxon>Thermomicrobiales</taxon>
        <taxon>Thermomicrobiaceae</taxon>
        <taxon>Thermomicrobium</taxon>
    </lineage>
</organism>
<keyword evidence="3" id="KW-0812">Transmembrane</keyword>
<evidence type="ECO:0000256" key="5">
    <source>
        <dbReference type="ARBA" id="ARBA00023136"/>
    </source>
</evidence>
<dbReference type="InterPro" id="IPR019108">
    <property type="entry name" value="Caa3_assmbl_CtaG-rel"/>
</dbReference>
<comment type="caution">
    <text evidence="6">The sequence shown here is derived from an EMBL/GenBank/DDBJ whole genome shotgun (WGS) entry which is preliminary data.</text>
</comment>
<proteinExistence type="predicted"/>
<evidence type="ECO:0000256" key="3">
    <source>
        <dbReference type="ARBA" id="ARBA00022692"/>
    </source>
</evidence>
<keyword evidence="5" id="KW-0472">Membrane</keyword>
<sequence length="451" mass="49236">MLAPLLPLLHATVTSTDLVRAWHLDPSVTVFLLSLAVAYAAARRGAQRAGRPVPSRWRAIAFLASLEVVAVALMGPPEHGNTVRFSVHMVQHTLLMLVAAPLLALGQPVRTFLRGLPAGTLRWLAQQRGLVALFDVLTHPVTVFLAATGPFALWHYPPLYDAAVRVPFLHEVEHVSFLGGALLFWSVLLDPFPRHRRFSPMTAMLVVFATWMATDLVCATVTLAPRPLYGVYAEAAALWGIDPLADQRLGGAIMWVGGGGLYAVVLLALLLRAARPNALRRVSGAPNLRRVSLSVATMALFVVPLAFIGFGVIAQVMARSADSIRWQQEDPQRFEQRVATFVAAYRVGERNGLPIVAPSGGEAYLVGRADGWYPILKLRRGAEYRLYISASDVTHGLLVDFGERRLAVRVVPGTVAIITIRPERTGEYRLLCTELCGPAFREMTGLLIVSE</sequence>
<dbReference type="SUPFAM" id="SSF49503">
    <property type="entry name" value="Cupredoxins"/>
    <property type="match status" value="1"/>
</dbReference>
<comment type="subcellular location">
    <subcellularLocation>
        <location evidence="1">Cell membrane</location>
        <topology evidence="1">Multi-pass membrane protein</topology>
    </subcellularLocation>
</comment>
<dbReference type="Pfam" id="PF09678">
    <property type="entry name" value="Caa3_CtaG"/>
    <property type="match status" value="1"/>
</dbReference>
<accession>A0A7C1JX19</accession>
<evidence type="ECO:0000256" key="4">
    <source>
        <dbReference type="ARBA" id="ARBA00022989"/>
    </source>
</evidence>
<gene>
    <name evidence="6" type="ORF">ENP47_00760</name>
</gene>
<evidence type="ECO:0000256" key="1">
    <source>
        <dbReference type="ARBA" id="ARBA00004651"/>
    </source>
</evidence>
<keyword evidence="2" id="KW-1003">Cell membrane</keyword>
<dbReference type="AlphaFoldDB" id="A0A7C1JX19"/>
<keyword evidence="4" id="KW-1133">Transmembrane helix</keyword>